<keyword evidence="2" id="KW-0479">Metal-binding</keyword>
<dbReference type="CDD" id="cd24035">
    <property type="entry name" value="ASKHA_NBD_O66634-like_rpt2"/>
    <property type="match status" value="1"/>
</dbReference>
<dbReference type="InterPro" id="IPR051805">
    <property type="entry name" value="Dehydratase_Activator_Redct"/>
</dbReference>
<evidence type="ECO:0000256" key="3">
    <source>
        <dbReference type="ARBA" id="ARBA00023004"/>
    </source>
</evidence>
<dbReference type="Gene3D" id="3.40.50.11900">
    <property type="match status" value="1"/>
</dbReference>
<protein>
    <submittedName>
        <fullName evidence="7">CoA-substrate-specific enzyme activase, putative</fullName>
    </submittedName>
</protein>
<feature type="domain" description="ATPase BadF/BadG/BcrA/BcrD type" evidence="5">
    <location>
        <begin position="91"/>
        <end position="250"/>
    </location>
</feature>
<accession>A0A1G9KB74</accession>
<dbReference type="InterPro" id="IPR002731">
    <property type="entry name" value="ATPase_BadF"/>
</dbReference>
<dbReference type="PANTHER" id="PTHR32329">
    <property type="entry name" value="BIFUNCTIONAL PROTEIN [INCLUDES 2-HYDROXYACYL-COA DEHYDRATASE (N-TER) AND ITS ACTIVATOR DOMAIN (C_TERM)-RELATED"/>
    <property type="match status" value="1"/>
</dbReference>
<dbReference type="InterPro" id="IPR018709">
    <property type="entry name" value="CoA_activase_DUF2229"/>
</dbReference>
<sequence length="1414" mass="154434">MNKSLGICAGASTIGMVLISLENGKTTVLKTASVSHEGNPAATILSTLKKFGNLENIRIATTGRKFRHLLNLPSISEPQALESALSFIDLAKEGYRTLLSAGGETFMAYLLSPEGKVETVHTGNKCASGTGEFLVQQLSRMGLDLKSMADMDENLPPHKVSGRCSVFCKSDCTHALNKGIEKDAVVAGLARMMAGKCLELLRKLPSDKVALIGSCTLNKFMVRELKKELPDLVIPEHANCMEALGAALWAAENGKVHSDNFSELIIKGNTSFTFLPPLKDYINFVEFHEEEQAEFTSGNKLALGLDVGSTTTKGVLVDLSTLKIIASCYLRTDGDPIGASRNVYSELAKQIPTGTTAEIMGVTGSGRNIAGLHAGTEGIINEITAHAAAAVHYNPEVDTIFEIGGQDAKYTWLKNSVPCDYAMNEACSAGTGSFLEESAKETLGIEVTDIADVAFKGQNPPNFNDQCAAFIGSDLKLASQEGVPLDDMIAGLVYSICINYSNRVKGNRTLGNKIFMQGGVCYNKAVPVAMAALTGCKIIVPPHPGLTGAFGVALEAAKRTQQGILSEGIFDPELLSKRKVHYKSPFICNGAGRDCDLGCSIARIEINNKIFPFGGICNRFDNSKISAHKIEGEDLITWREKRVYRDLKEPEKGQPVIGMNRSLLMNTWFPFYNTFFRTLGFGVRLPSSVDAESIEQKGAPFCHPVELAHGSMGELLKLNTDHIFLPHVRSLPLKSGDRSSACVLVQGEPYYLRSAFPELENRSVLTPVIHMQEGIDQVRKVLVKTAKNLGIKSGKATQAFDEAVTAQNLFFDDLLKKGEQFLIGLKNNPEKNAVALFGRPYNAFNSWANKSIPAKFSTRSIDIIPCDMLPRTENGETEGCNKDRNMYWATGEQILDSADYAAKHPQLFGTFITNFSCGPDSFLLSHFRRAMGKKPSLTLELDSHTADAGIETRIEAFLDIVNGFKRQNINPDSNKKDFIPARSETRNKISGITDSKGKWRPINDPEVILLIPSLGEISTDFLAASMSRDNIRYKVLPHADEKALKLGRNNSSCKECLPLQLTAGALLAHLEERKESEVSLFLMPTAKGPCRFGQYSVFMNDLVSRLEIPDLAIFSPSSTKGYGGLSTKVTLGIWQGIVAGSILEDIHATIVTAAKDKENALKRFWKVRQNLLDAMKTDWKEFSTALHKGAKDLSVIELEKPINEYPVISLLGEIYVRHDPLARRNLPERLSAEGFIVRVAPVLEWMKYTDWLNRKGLEGKAGLGSIIKQGIKGYFEKRIRSILSASGLVNFAGPDIQEIIKTAAPHISKQLTGEAVLTVGASLHEIITPSCGVISIGPFGCMPSRVAESILSENFKAISAGKKASSVLEDDTRLPFLAIETDGNPFPQLIEARLEAFCLQASRLHIRQLTPKNK</sequence>
<evidence type="ECO:0000259" key="6">
    <source>
        <dbReference type="Pfam" id="PF09989"/>
    </source>
</evidence>
<dbReference type="Gene3D" id="3.30.420.40">
    <property type="match status" value="4"/>
</dbReference>
<evidence type="ECO:0000256" key="2">
    <source>
        <dbReference type="ARBA" id="ARBA00022723"/>
    </source>
</evidence>
<proteinExistence type="predicted"/>
<dbReference type="GO" id="GO:0051536">
    <property type="term" value="F:iron-sulfur cluster binding"/>
    <property type="evidence" value="ECO:0007669"/>
    <property type="project" value="UniProtKB-KW"/>
</dbReference>
<evidence type="ECO:0000313" key="7">
    <source>
        <dbReference type="EMBL" id="SDL46859.1"/>
    </source>
</evidence>
<dbReference type="OrthoDB" id="9177882at2"/>
<dbReference type="Pfam" id="PF09989">
    <property type="entry name" value="DUF2229"/>
    <property type="match status" value="1"/>
</dbReference>
<keyword evidence="8" id="KW-1185">Reference proteome</keyword>
<reference evidence="8" key="1">
    <citation type="submission" date="2016-10" db="EMBL/GenBank/DDBJ databases">
        <authorList>
            <person name="Varghese N."/>
            <person name="Submissions S."/>
        </authorList>
    </citation>
    <scope>NUCLEOTIDE SEQUENCE [LARGE SCALE GENOMIC DNA]</scope>
    <source>
        <strain evidence="8">DSM 16995</strain>
    </source>
</reference>
<dbReference type="Proteomes" id="UP000199053">
    <property type="component" value="Unassembled WGS sequence"/>
</dbReference>
<dbReference type="Pfam" id="PF01869">
    <property type="entry name" value="BcrAD_BadFG"/>
    <property type="match status" value="2"/>
</dbReference>
<keyword evidence="4" id="KW-0411">Iron-sulfur</keyword>
<evidence type="ECO:0000256" key="4">
    <source>
        <dbReference type="ARBA" id="ARBA00023014"/>
    </source>
</evidence>
<dbReference type="RefSeq" id="WP_092162574.1">
    <property type="nucleotide sequence ID" value="NZ_FNGA01000005.1"/>
</dbReference>
<dbReference type="STRING" id="246191.SAMN05660337_3010"/>
<dbReference type="InterPro" id="IPR008275">
    <property type="entry name" value="CoA_E_activase_dom"/>
</dbReference>
<evidence type="ECO:0000259" key="5">
    <source>
        <dbReference type="Pfam" id="PF01869"/>
    </source>
</evidence>
<comment type="cofactor">
    <cofactor evidence="1">
        <name>[4Fe-4S] cluster</name>
        <dbReference type="ChEBI" id="CHEBI:49883"/>
    </cofactor>
</comment>
<dbReference type="PANTHER" id="PTHR32329:SF7">
    <property type="entry name" value="ACTIVATOR OF 2-HYDROXYACYL-COA-HYDRATASE"/>
    <property type="match status" value="1"/>
</dbReference>
<evidence type="ECO:0000313" key="8">
    <source>
        <dbReference type="Proteomes" id="UP000199053"/>
    </source>
</evidence>
<dbReference type="EMBL" id="FNGA01000005">
    <property type="protein sequence ID" value="SDL46859.1"/>
    <property type="molecule type" value="Genomic_DNA"/>
</dbReference>
<dbReference type="InterPro" id="IPR043129">
    <property type="entry name" value="ATPase_NBD"/>
</dbReference>
<keyword evidence="3" id="KW-0408">Iron</keyword>
<name>A0A1G9KB74_9BACT</name>
<dbReference type="SUPFAM" id="SSF53067">
    <property type="entry name" value="Actin-like ATPase domain"/>
    <property type="match status" value="2"/>
</dbReference>
<dbReference type="CDD" id="cd24034">
    <property type="entry name" value="ASKHA_NBD_O66634-like_rpt1"/>
    <property type="match status" value="1"/>
</dbReference>
<dbReference type="GO" id="GO:0046872">
    <property type="term" value="F:metal ion binding"/>
    <property type="evidence" value="ECO:0007669"/>
    <property type="project" value="UniProtKB-KW"/>
</dbReference>
<organism evidence="7 8">
    <name type="scientific">Maridesulfovibrio ferrireducens</name>
    <dbReference type="NCBI Taxonomy" id="246191"/>
    <lineage>
        <taxon>Bacteria</taxon>
        <taxon>Pseudomonadati</taxon>
        <taxon>Thermodesulfobacteriota</taxon>
        <taxon>Desulfovibrionia</taxon>
        <taxon>Desulfovibrionales</taxon>
        <taxon>Desulfovibrionaceae</taxon>
        <taxon>Maridesulfovibrio</taxon>
    </lineage>
</organism>
<gene>
    <name evidence="7" type="ORF">SAMN05660337_3010</name>
</gene>
<feature type="domain" description="ATPase BadF/BadG/BcrA/BcrD type" evidence="5">
    <location>
        <begin position="303"/>
        <end position="556"/>
    </location>
</feature>
<dbReference type="NCBIfam" id="TIGR00241">
    <property type="entry name" value="CoA_E_activ"/>
    <property type="match status" value="1"/>
</dbReference>
<feature type="domain" description="DUF2229" evidence="6">
    <location>
        <begin position="657"/>
        <end position="869"/>
    </location>
</feature>
<evidence type="ECO:0000256" key="1">
    <source>
        <dbReference type="ARBA" id="ARBA00001966"/>
    </source>
</evidence>